<dbReference type="InterPro" id="IPR051532">
    <property type="entry name" value="Ester_Hydrolysis_Enzymes"/>
</dbReference>
<dbReference type="AlphaFoldDB" id="A0A2T4A4K3"/>
<dbReference type="InterPro" id="IPR036514">
    <property type="entry name" value="SGNH_hydro_sf"/>
</dbReference>
<reference evidence="2 3" key="1">
    <citation type="submission" date="2016-07" db="EMBL/GenBank/DDBJ databases">
        <title>Multiple horizontal gene transfer events from other fungi enriched the ability of initially mycotrophic Trichoderma (Ascomycota) to feed on dead plant biomass.</title>
        <authorList>
            <consortium name="DOE Joint Genome Institute"/>
            <person name="Aerts A."/>
            <person name="Atanasova L."/>
            <person name="Chenthamara K."/>
            <person name="Zhang J."/>
            <person name="Grujic M."/>
            <person name="Henrissat B."/>
            <person name="Kuo A."/>
            <person name="Salamov A."/>
            <person name="Lipzen A."/>
            <person name="Labutti K."/>
            <person name="Barry K."/>
            <person name="Miao Y."/>
            <person name="Rahimi M.J."/>
            <person name="Shen Q."/>
            <person name="Grigoriev I.V."/>
            <person name="Kubicek C.P."/>
            <person name="Druzhinina I.S."/>
        </authorList>
    </citation>
    <scope>NUCLEOTIDE SEQUENCE [LARGE SCALE GENOMIC DNA]</scope>
    <source>
        <strain evidence="2 3">CBS 226.95</strain>
    </source>
</reference>
<evidence type="ECO:0000313" key="2">
    <source>
        <dbReference type="EMBL" id="PTB52007.1"/>
    </source>
</evidence>
<dbReference type="PANTHER" id="PTHR30383:SF31">
    <property type="entry name" value="SGNH HYDROLASE-TYPE ESTERASE DOMAIN-CONTAINING PROTEIN-RELATED"/>
    <property type="match status" value="1"/>
</dbReference>
<gene>
    <name evidence="2" type="ORF">M431DRAFT_510248</name>
</gene>
<dbReference type="InterPro" id="IPR013830">
    <property type="entry name" value="SGNH_hydro"/>
</dbReference>
<dbReference type="EMBL" id="KZ679684">
    <property type="protein sequence ID" value="PTB52007.1"/>
    <property type="molecule type" value="Genomic_DNA"/>
</dbReference>
<dbReference type="Gene3D" id="3.40.50.1110">
    <property type="entry name" value="SGNH hydrolase"/>
    <property type="match status" value="1"/>
</dbReference>
<keyword evidence="3" id="KW-1185">Reference proteome</keyword>
<accession>A0A2T4A4K3</accession>
<name>A0A2T4A4K3_TRIHA</name>
<evidence type="ECO:0000259" key="1">
    <source>
        <dbReference type="Pfam" id="PF13472"/>
    </source>
</evidence>
<protein>
    <submittedName>
        <fullName evidence="2">Carbohydrate esterase family 3 protein</fullName>
    </submittedName>
</protein>
<dbReference type="Pfam" id="PF13472">
    <property type="entry name" value="Lipase_GDSL_2"/>
    <property type="match status" value="1"/>
</dbReference>
<sequence length="255" mass="28509">MRPYRHCIRASANVILSIAHRRMLLPIAYPGDPFRAYCSGQLPSSNASIHTMRLMPLGGSITYGVESSDKNGYRKYLQDMLIADGNNVTMVGSRSAGSMSNNDHEGWRGFRIDQIESKAKNSVQHLMPNLITINAGSNDCIQDFDIERIGKRMGNMLDVIWAASPNSTIILSNLILSLDTEVEPRIKWANDQFRGIALSKQSEGRRIVFADMHSQWGPKEIDISDGTHPNDQGYYKMAKIWYKGVLEAIAKGFIS</sequence>
<dbReference type="PANTHER" id="PTHR30383">
    <property type="entry name" value="THIOESTERASE 1/PROTEASE 1/LYSOPHOSPHOLIPASE L1"/>
    <property type="match status" value="1"/>
</dbReference>
<dbReference type="SUPFAM" id="SSF52266">
    <property type="entry name" value="SGNH hydrolase"/>
    <property type="match status" value="1"/>
</dbReference>
<dbReference type="GO" id="GO:0004622">
    <property type="term" value="F:phosphatidylcholine lysophospholipase activity"/>
    <property type="evidence" value="ECO:0007669"/>
    <property type="project" value="TreeGrafter"/>
</dbReference>
<organism evidence="2 3">
    <name type="scientific">Trichoderma harzianum CBS 226.95</name>
    <dbReference type="NCBI Taxonomy" id="983964"/>
    <lineage>
        <taxon>Eukaryota</taxon>
        <taxon>Fungi</taxon>
        <taxon>Dikarya</taxon>
        <taxon>Ascomycota</taxon>
        <taxon>Pezizomycotina</taxon>
        <taxon>Sordariomycetes</taxon>
        <taxon>Hypocreomycetidae</taxon>
        <taxon>Hypocreales</taxon>
        <taxon>Hypocreaceae</taxon>
        <taxon>Trichoderma</taxon>
    </lineage>
</organism>
<dbReference type="Proteomes" id="UP000241690">
    <property type="component" value="Unassembled WGS sequence"/>
</dbReference>
<feature type="domain" description="SGNH hydrolase-type esterase" evidence="1">
    <location>
        <begin position="57"/>
        <end position="234"/>
    </location>
</feature>
<proteinExistence type="predicted"/>
<dbReference type="CDD" id="cd01833">
    <property type="entry name" value="XynB_like"/>
    <property type="match status" value="1"/>
</dbReference>
<dbReference type="RefSeq" id="XP_024771684.1">
    <property type="nucleotide sequence ID" value="XM_024919430.1"/>
</dbReference>
<evidence type="ECO:0000313" key="3">
    <source>
        <dbReference type="Proteomes" id="UP000241690"/>
    </source>
</evidence>
<dbReference type="STRING" id="983964.A0A2T4A4K3"/>
<dbReference type="GeneID" id="36627999"/>